<evidence type="ECO:0000313" key="11">
    <source>
        <dbReference type="EMBL" id="SFJ41601.1"/>
    </source>
</evidence>
<evidence type="ECO:0000256" key="1">
    <source>
        <dbReference type="ARBA" id="ARBA00001164"/>
    </source>
</evidence>
<dbReference type="InterPro" id="IPR011060">
    <property type="entry name" value="RibuloseP-bd_barrel"/>
</dbReference>
<comment type="catalytic activity">
    <reaction evidence="1 9">
        <text>N-(5-phospho-beta-D-ribosyl)anthranilate = 1-(2-carboxyphenylamino)-1-deoxy-D-ribulose 5-phosphate</text>
        <dbReference type="Rhea" id="RHEA:21540"/>
        <dbReference type="ChEBI" id="CHEBI:18277"/>
        <dbReference type="ChEBI" id="CHEBI:58613"/>
        <dbReference type="EC" id="5.3.1.24"/>
    </reaction>
</comment>
<keyword evidence="7 9" id="KW-0057">Aromatic amino acid biosynthesis</keyword>
<evidence type="ECO:0000313" key="12">
    <source>
        <dbReference type="Proteomes" id="UP000198635"/>
    </source>
</evidence>
<comment type="pathway">
    <text evidence="2 9">Amino-acid biosynthesis; L-tryptophan biosynthesis; L-tryptophan from chorismate: step 3/5.</text>
</comment>
<dbReference type="InterPro" id="IPR013785">
    <property type="entry name" value="Aldolase_TIM"/>
</dbReference>
<name>A0A1I3R851_9BACT</name>
<dbReference type="EC" id="5.3.1.24" evidence="3 9"/>
<dbReference type="Pfam" id="PF00697">
    <property type="entry name" value="PRAI"/>
    <property type="match status" value="1"/>
</dbReference>
<protein>
    <recommendedName>
        <fullName evidence="4 9">N-(5'-phosphoribosyl)anthranilate isomerase</fullName>
        <shortName evidence="9">PRAI</shortName>
        <ecNumber evidence="3 9">5.3.1.24</ecNumber>
    </recommendedName>
</protein>
<dbReference type="CDD" id="cd00405">
    <property type="entry name" value="PRAI"/>
    <property type="match status" value="1"/>
</dbReference>
<feature type="domain" description="N-(5'phosphoribosyl) anthranilate isomerase (PRAI)" evidence="10">
    <location>
        <begin position="4"/>
        <end position="198"/>
    </location>
</feature>
<dbReference type="SUPFAM" id="SSF51366">
    <property type="entry name" value="Ribulose-phoshate binding barrel"/>
    <property type="match status" value="1"/>
</dbReference>
<gene>
    <name evidence="9" type="primary">trpF</name>
    <name evidence="11" type="ORF">SAMN04488082_10338</name>
</gene>
<evidence type="ECO:0000256" key="6">
    <source>
        <dbReference type="ARBA" id="ARBA00022822"/>
    </source>
</evidence>
<dbReference type="AlphaFoldDB" id="A0A1I3R851"/>
<dbReference type="Proteomes" id="UP000198635">
    <property type="component" value="Unassembled WGS sequence"/>
</dbReference>
<keyword evidence="8 9" id="KW-0413">Isomerase</keyword>
<keyword evidence="12" id="KW-1185">Reference proteome</keyword>
<dbReference type="GO" id="GO:0000162">
    <property type="term" value="P:L-tryptophan biosynthetic process"/>
    <property type="evidence" value="ECO:0007669"/>
    <property type="project" value="UniProtKB-UniRule"/>
</dbReference>
<dbReference type="InterPro" id="IPR044643">
    <property type="entry name" value="TrpF_fam"/>
</dbReference>
<keyword evidence="5 9" id="KW-0028">Amino-acid biosynthesis</keyword>
<organism evidence="11 12">
    <name type="scientific">Desulfomicrobium apsheronum</name>
    <dbReference type="NCBI Taxonomy" id="52560"/>
    <lineage>
        <taxon>Bacteria</taxon>
        <taxon>Pseudomonadati</taxon>
        <taxon>Thermodesulfobacteriota</taxon>
        <taxon>Desulfovibrionia</taxon>
        <taxon>Desulfovibrionales</taxon>
        <taxon>Desulfomicrobiaceae</taxon>
        <taxon>Desulfomicrobium</taxon>
    </lineage>
</organism>
<dbReference type="PANTHER" id="PTHR42894:SF1">
    <property type="entry name" value="N-(5'-PHOSPHORIBOSYL)ANTHRANILATE ISOMERASE"/>
    <property type="match status" value="1"/>
</dbReference>
<reference evidence="12" key="1">
    <citation type="submission" date="2016-10" db="EMBL/GenBank/DDBJ databases">
        <authorList>
            <person name="Varghese N."/>
            <person name="Submissions S."/>
        </authorList>
    </citation>
    <scope>NUCLEOTIDE SEQUENCE [LARGE SCALE GENOMIC DNA]</scope>
    <source>
        <strain evidence="12">DSM 5918</strain>
    </source>
</reference>
<dbReference type="HAMAP" id="MF_00135">
    <property type="entry name" value="PRAI"/>
    <property type="match status" value="1"/>
</dbReference>
<keyword evidence="6 9" id="KW-0822">Tryptophan biosynthesis</keyword>
<dbReference type="UniPathway" id="UPA00035">
    <property type="reaction ID" value="UER00042"/>
</dbReference>
<dbReference type="EMBL" id="FORX01000003">
    <property type="protein sequence ID" value="SFJ41601.1"/>
    <property type="molecule type" value="Genomic_DNA"/>
</dbReference>
<dbReference type="InterPro" id="IPR001240">
    <property type="entry name" value="PRAI_dom"/>
</dbReference>
<dbReference type="GO" id="GO:0004640">
    <property type="term" value="F:phosphoribosylanthranilate isomerase activity"/>
    <property type="evidence" value="ECO:0007669"/>
    <property type="project" value="UniProtKB-UniRule"/>
</dbReference>
<dbReference type="PANTHER" id="PTHR42894">
    <property type="entry name" value="N-(5'-PHOSPHORIBOSYL)ANTHRANILATE ISOMERASE"/>
    <property type="match status" value="1"/>
</dbReference>
<evidence type="ECO:0000256" key="8">
    <source>
        <dbReference type="ARBA" id="ARBA00023235"/>
    </source>
</evidence>
<proteinExistence type="inferred from homology"/>
<comment type="similarity">
    <text evidence="9">Belongs to the TrpF family.</text>
</comment>
<evidence type="ECO:0000259" key="10">
    <source>
        <dbReference type="Pfam" id="PF00697"/>
    </source>
</evidence>
<evidence type="ECO:0000256" key="5">
    <source>
        <dbReference type="ARBA" id="ARBA00022605"/>
    </source>
</evidence>
<evidence type="ECO:0000256" key="7">
    <source>
        <dbReference type="ARBA" id="ARBA00023141"/>
    </source>
</evidence>
<evidence type="ECO:0000256" key="9">
    <source>
        <dbReference type="HAMAP-Rule" id="MF_00135"/>
    </source>
</evidence>
<evidence type="ECO:0000256" key="4">
    <source>
        <dbReference type="ARBA" id="ARBA00022272"/>
    </source>
</evidence>
<dbReference type="RefSeq" id="WP_092372904.1">
    <property type="nucleotide sequence ID" value="NZ_FORX01000003.1"/>
</dbReference>
<evidence type="ECO:0000256" key="2">
    <source>
        <dbReference type="ARBA" id="ARBA00004664"/>
    </source>
</evidence>
<dbReference type="STRING" id="52560.SAMN04488082_10338"/>
<dbReference type="OrthoDB" id="9796196at2"/>
<dbReference type="Gene3D" id="3.20.20.70">
    <property type="entry name" value="Aldolase class I"/>
    <property type="match status" value="1"/>
</dbReference>
<sequence>MIIKVCGMTRAEDVEFCDALGIDLLGFIFYPESPRNVAQDWVAAQKPGRALKTGVFVRQGVEEIRAIATGAGLDLLQLHGGHTVEQCLALGPERVIKTMWPERYPTVERLASDMLLFAPACRAILLDSGKSGGGHGRSLLPKDLQRLQCPHPWYLAGGLGPHNLTVMKTTGAAGFDLNSGVESAPGIKDHEKIRHALQLLRGKP</sequence>
<accession>A0A1I3R851</accession>
<evidence type="ECO:0000256" key="3">
    <source>
        <dbReference type="ARBA" id="ARBA00012572"/>
    </source>
</evidence>